<dbReference type="EMBL" id="BMGT01000004">
    <property type="protein sequence ID" value="GGG86856.1"/>
    <property type="molecule type" value="Genomic_DNA"/>
</dbReference>
<proteinExistence type="predicted"/>
<keyword evidence="2" id="KW-1185">Reference proteome</keyword>
<name>A0A917M9W4_9BACT</name>
<evidence type="ECO:0000313" key="2">
    <source>
        <dbReference type="Proteomes" id="UP000647241"/>
    </source>
</evidence>
<organism evidence="1 2">
    <name type="scientific">Edaphobacter dinghuensis</name>
    <dbReference type="NCBI Taxonomy" id="1560005"/>
    <lineage>
        <taxon>Bacteria</taxon>
        <taxon>Pseudomonadati</taxon>
        <taxon>Acidobacteriota</taxon>
        <taxon>Terriglobia</taxon>
        <taxon>Terriglobales</taxon>
        <taxon>Acidobacteriaceae</taxon>
        <taxon>Edaphobacter</taxon>
    </lineage>
</organism>
<protein>
    <submittedName>
        <fullName evidence="1">Uncharacterized protein</fullName>
    </submittedName>
</protein>
<evidence type="ECO:0000313" key="1">
    <source>
        <dbReference type="EMBL" id="GGG86856.1"/>
    </source>
</evidence>
<dbReference type="Proteomes" id="UP000647241">
    <property type="component" value="Unassembled WGS sequence"/>
</dbReference>
<dbReference type="AlphaFoldDB" id="A0A917M9W4"/>
<reference evidence="1" key="2">
    <citation type="submission" date="2020-09" db="EMBL/GenBank/DDBJ databases">
        <authorList>
            <person name="Sun Q."/>
            <person name="Zhou Y."/>
        </authorList>
    </citation>
    <scope>NUCLEOTIDE SEQUENCE</scope>
    <source>
        <strain evidence="1">CGMCC 1.12997</strain>
    </source>
</reference>
<dbReference type="RefSeq" id="WP_188555394.1">
    <property type="nucleotide sequence ID" value="NZ_BMGT01000004.1"/>
</dbReference>
<sequence>MPNVLLLGVVHEFQRQDPRFLFIPKEKSEIYLAQVRLYSQWVRTQIDGFEAELIFDEMNLPEWEHFNRLEDFLVVPWMYMDIPENVRKRFKLTAVRQPGQEIIPEIDEPRERHWLKMIESVCAECKLEKVAVLCGAAHLPTFSQKLIEAGCDVKSIDVREMEWYNTGYANTSS</sequence>
<gene>
    <name evidence="1" type="ORF">GCM10011585_33540</name>
</gene>
<comment type="caution">
    <text evidence="1">The sequence shown here is derived from an EMBL/GenBank/DDBJ whole genome shotgun (WGS) entry which is preliminary data.</text>
</comment>
<accession>A0A917M9W4</accession>
<reference evidence="1" key="1">
    <citation type="journal article" date="2014" name="Int. J. Syst. Evol. Microbiol.">
        <title>Complete genome sequence of Corynebacterium casei LMG S-19264T (=DSM 44701T), isolated from a smear-ripened cheese.</title>
        <authorList>
            <consortium name="US DOE Joint Genome Institute (JGI-PGF)"/>
            <person name="Walter F."/>
            <person name="Albersmeier A."/>
            <person name="Kalinowski J."/>
            <person name="Ruckert C."/>
        </authorList>
    </citation>
    <scope>NUCLEOTIDE SEQUENCE</scope>
    <source>
        <strain evidence="1">CGMCC 1.12997</strain>
    </source>
</reference>